<keyword evidence="1" id="KW-0472">Membrane</keyword>
<accession>A0A3G3K529</accession>
<evidence type="ECO:0000313" key="2">
    <source>
        <dbReference type="EMBL" id="AYQ75187.1"/>
    </source>
</evidence>
<name>A0A3G3K529_9BACL</name>
<feature type="transmembrane region" description="Helical" evidence="1">
    <location>
        <begin position="147"/>
        <end position="171"/>
    </location>
</feature>
<proteinExistence type="predicted"/>
<feature type="transmembrane region" description="Helical" evidence="1">
    <location>
        <begin position="108"/>
        <end position="135"/>
    </location>
</feature>
<gene>
    <name evidence="2" type="ORF">EAV92_23135</name>
</gene>
<dbReference type="EMBL" id="CP033433">
    <property type="protein sequence ID" value="AYQ75187.1"/>
    <property type="molecule type" value="Genomic_DNA"/>
</dbReference>
<organism evidence="2 3">
    <name type="scientific">Cohnella candidum</name>
    <dbReference type="NCBI Taxonomy" id="2674991"/>
    <lineage>
        <taxon>Bacteria</taxon>
        <taxon>Bacillati</taxon>
        <taxon>Bacillota</taxon>
        <taxon>Bacilli</taxon>
        <taxon>Bacillales</taxon>
        <taxon>Paenibacillaceae</taxon>
        <taxon>Cohnella</taxon>
    </lineage>
</organism>
<protein>
    <recommendedName>
        <fullName evidence="4">ABC transporter permease</fullName>
    </recommendedName>
</protein>
<evidence type="ECO:0000313" key="3">
    <source>
        <dbReference type="Proteomes" id="UP000269097"/>
    </source>
</evidence>
<evidence type="ECO:0008006" key="4">
    <source>
        <dbReference type="Google" id="ProtNLM"/>
    </source>
</evidence>
<feature type="transmembrane region" description="Helical" evidence="1">
    <location>
        <begin position="178"/>
        <end position="199"/>
    </location>
</feature>
<feature type="transmembrane region" description="Helical" evidence="1">
    <location>
        <begin position="211"/>
        <end position="238"/>
    </location>
</feature>
<evidence type="ECO:0000256" key="1">
    <source>
        <dbReference type="SAM" id="Phobius"/>
    </source>
</evidence>
<reference evidence="2 3" key="1">
    <citation type="submission" date="2018-10" db="EMBL/GenBank/DDBJ databases">
        <title>Genome Sequence of Cohnella sp.</title>
        <authorList>
            <person name="Srinivasan S."/>
            <person name="Kim M.K."/>
        </authorList>
    </citation>
    <scope>NUCLEOTIDE SEQUENCE [LARGE SCALE GENOMIC DNA]</scope>
    <source>
        <strain evidence="2 3">18JY8-7</strain>
    </source>
</reference>
<keyword evidence="3" id="KW-1185">Reference proteome</keyword>
<sequence length="250" mass="26602">MSLLKSITINEIVKLLSRKKTAFFLLLPAVLPFLGLFAVIRLQSGLGVTGVSGDHYAISVLNVLTVFVLPLMMFMSASDMFSGEVGDKTIRSVLLRPVSRLKVFTGKLLALFALIAAALLLGLLGSAIASFFLPASAGAGGAVAEAALAYAVAAVPMFALCTAAVFIAQFFKNASGTLAICILLYAAAKLLAFFFPSLAVFSPTAYTDWHAYWIGSIVSISKIMTVFSFLLGCGILFYTSGYYVFDKKEV</sequence>
<dbReference type="AlphaFoldDB" id="A0A3G3K529"/>
<keyword evidence="1" id="KW-0812">Transmembrane</keyword>
<keyword evidence="1" id="KW-1133">Transmembrane helix</keyword>
<dbReference type="KEGG" id="coh:EAV92_23135"/>
<dbReference type="PANTHER" id="PTHR37305">
    <property type="entry name" value="INTEGRAL MEMBRANE PROTEIN-RELATED"/>
    <property type="match status" value="1"/>
</dbReference>
<dbReference type="RefSeq" id="WP_123043267.1">
    <property type="nucleotide sequence ID" value="NZ_CP033433.1"/>
</dbReference>
<feature type="transmembrane region" description="Helical" evidence="1">
    <location>
        <begin position="21"/>
        <end position="43"/>
    </location>
</feature>
<dbReference type="Pfam" id="PF12730">
    <property type="entry name" value="ABC2_membrane_4"/>
    <property type="match status" value="1"/>
</dbReference>
<feature type="transmembrane region" description="Helical" evidence="1">
    <location>
        <begin position="55"/>
        <end position="74"/>
    </location>
</feature>
<dbReference type="PANTHER" id="PTHR37305:SF1">
    <property type="entry name" value="MEMBRANE PROTEIN"/>
    <property type="match status" value="1"/>
</dbReference>
<dbReference type="Proteomes" id="UP000269097">
    <property type="component" value="Chromosome"/>
</dbReference>